<reference evidence="2" key="3">
    <citation type="submission" date="2014-01" db="EMBL/GenBank/DDBJ databases">
        <title>Evolution of pathogenesis and genome organization in the Tremellales.</title>
        <authorList>
            <person name="Cuomo C."/>
            <person name="Litvintseva A."/>
            <person name="Heitman J."/>
            <person name="Chen Y."/>
            <person name="Sun S."/>
            <person name="Springer D."/>
            <person name="Dromer F."/>
            <person name="Young S."/>
            <person name="Zeng Q."/>
            <person name="Chapman S."/>
            <person name="Gujja S."/>
            <person name="Saif S."/>
            <person name="Birren B."/>
        </authorList>
    </citation>
    <scope>NUCLEOTIDE SEQUENCE</scope>
    <source>
        <strain evidence="2">CBS 10118</strain>
    </source>
</reference>
<feature type="compositionally biased region" description="Polar residues" evidence="1">
    <location>
        <begin position="139"/>
        <end position="153"/>
    </location>
</feature>
<feature type="compositionally biased region" description="Polar residues" evidence="1">
    <location>
        <begin position="351"/>
        <end position="369"/>
    </location>
</feature>
<reference evidence="3" key="4">
    <citation type="submission" date="2024-02" db="EMBL/GenBank/DDBJ databases">
        <title>Comparative genomics of Cryptococcus and Kwoniella reveals pathogenesis evolution and contrasting modes of karyotype evolution via chromosome fusion or intercentromeric recombination.</title>
        <authorList>
            <person name="Coelho M.A."/>
            <person name="David-Palma M."/>
            <person name="Shea T."/>
            <person name="Bowers K."/>
            <person name="McGinley-Smith S."/>
            <person name="Mohammad A.W."/>
            <person name="Gnirke A."/>
            <person name="Yurkov A.M."/>
            <person name="Nowrousian M."/>
            <person name="Sun S."/>
            <person name="Cuomo C.A."/>
            <person name="Heitman J."/>
        </authorList>
    </citation>
    <scope>NUCLEOTIDE SEQUENCE</scope>
    <source>
        <strain evidence="3">CBS 10118</strain>
    </source>
</reference>
<gene>
    <name evidence="2" type="ORF">I302_00297</name>
    <name evidence="3" type="ORF">I302_101616</name>
</gene>
<evidence type="ECO:0000313" key="4">
    <source>
        <dbReference type="Proteomes" id="UP000092730"/>
    </source>
</evidence>
<accession>A0A1B9GCR0</accession>
<dbReference type="EMBL" id="CP144541">
    <property type="protein sequence ID" value="WVW79647.1"/>
    <property type="molecule type" value="Genomic_DNA"/>
</dbReference>
<dbReference type="VEuPathDB" id="FungiDB:I302_00297"/>
<evidence type="ECO:0000313" key="2">
    <source>
        <dbReference type="EMBL" id="OCF28808.1"/>
    </source>
</evidence>
<dbReference type="OrthoDB" id="2573557at2759"/>
<feature type="region of interest" description="Disordered" evidence="1">
    <location>
        <begin position="351"/>
        <end position="374"/>
    </location>
</feature>
<feature type="compositionally biased region" description="Polar residues" evidence="1">
    <location>
        <begin position="31"/>
        <end position="40"/>
    </location>
</feature>
<dbReference type="GeneID" id="30204696"/>
<dbReference type="EMBL" id="KI894018">
    <property type="protein sequence ID" value="OCF28808.1"/>
    <property type="molecule type" value="Genomic_DNA"/>
</dbReference>
<protein>
    <submittedName>
        <fullName evidence="2">Uncharacterized protein</fullName>
    </submittedName>
</protein>
<proteinExistence type="predicted"/>
<feature type="compositionally biased region" description="Pro residues" evidence="1">
    <location>
        <begin position="203"/>
        <end position="212"/>
    </location>
</feature>
<feature type="compositionally biased region" description="Pro residues" evidence="1">
    <location>
        <begin position="21"/>
        <end position="30"/>
    </location>
</feature>
<dbReference type="RefSeq" id="XP_019049878.1">
    <property type="nucleotide sequence ID" value="XM_019187000.1"/>
</dbReference>
<dbReference type="AlphaFoldDB" id="A0A1B9GCR0"/>
<reference evidence="3" key="2">
    <citation type="submission" date="2013-07" db="EMBL/GenBank/DDBJ databases">
        <authorList>
            <consortium name="The Broad Institute Genome Sequencing Platform"/>
            <person name="Cuomo C."/>
            <person name="Litvintseva A."/>
            <person name="Chen Y."/>
            <person name="Heitman J."/>
            <person name="Sun S."/>
            <person name="Springer D."/>
            <person name="Dromer F."/>
            <person name="Young S.K."/>
            <person name="Zeng Q."/>
            <person name="Gargeya S."/>
            <person name="Fitzgerald M."/>
            <person name="Abouelleil A."/>
            <person name="Alvarado L."/>
            <person name="Berlin A.M."/>
            <person name="Chapman S.B."/>
            <person name="Dewar J."/>
            <person name="Goldberg J."/>
            <person name="Griggs A."/>
            <person name="Gujja S."/>
            <person name="Hansen M."/>
            <person name="Howarth C."/>
            <person name="Imamovic A."/>
            <person name="Larimer J."/>
            <person name="McCowan C."/>
            <person name="Murphy C."/>
            <person name="Pearson M."/>
            <person name="Priest M."/>
            <person name="Roberts A."/>
            <person name="Saif S."/>
            <person name="Shea T."/>
            <person name="Sykes S."/>
            <person name="Wortman J."/>
            <person name="Nusbaum C."/>
            <person name="Birren B."/>
        </authorList>
    </citation>
    <scope>NUCLEOTIDE SEQUENCE</scope>
    <source>
        <strain evidence="3">CBS 10118</strain>
    </source>
</reference>
<keyword evidence="4" id="KW-1185">Reference proteome</keyword>
<dbReference type="Proteomes" id="UP000092730">
    <property type="component" value="Chromosome 1"/>
</dbReference>
<feature type="region of interest" description="Disordered" evidence="1">
    <location>
        <begin position="1"/>
        <end position="44"/>
    </location>
</feature>
<name>A0A1B9GCR0_9TREE</name>
<sequence>MSSNVPLTRRRPKPSTAHYPELPPPIPSPPSRQGHTTSRRPSVVASTIHEILQDTPSPLRELERGWKETRRKRLGIVSLADENSPRDDTITQVGYDRLRGNNPYDAGETNFHRETFTGKEPGGGVMERPSGNEYRRNRNTVNVRFITSSSSALLTPPDTPPASPKVPDNSIPNRKKDQQASSRAKGNIPTRPRQHSIISSSCPPVPPQPVTIPQPRKHTIKPILSHPLPPTSRPVRIQKNKRDTIYIPSQPSRYEVVLDVVGGQTIRVGRGGRTVEFISGSGGRKGKRRVLDIEEVEKWSNEDKRDWENFNGVVEGFKRIIPRIKIFHPLGHLSITCSSPPDISFSFQKTMESSNINTPSKSTDSSSRESPGFKDMRTRARVRVVYSRSIRELKIDLVCANSLNREKLRTRRVIHIARQFDGNFAVDGKRGEDMTLQDIIHRLGVAGEPGDWREEEKEGVRRLWDLKNEWLRWDDR</sequence>
<evidence type="ECO:0000256" key="1">
    <source>
        <dbReference type="SAM" id="MobiDB-lite"/>
    </source>
</evidence>
<organism evidence="2">
    <name type="scientific">Kwoniella bestiolae CBS 10118</name>
    <dbReference type="NCBI Taxonomy" id="1296100"/>
    <lineage>
        <taxon>Eukaryota</taxon>
        <taxon>Fungi</taxon>
        <taxon>Dikarya</taxon>
        <taxon>Basidiomycota</taxon>
        <taxon>Agaricomycotina</taxon>
        <taxon>Tremellomycetes</taxon>
        <taxon>Tremellales</taxon>
        <taxon>Cryptococcaceae</taxon>
        <taxon>Kwoniella</taxon>
    </lineage>
</organism>
<evidence type="ECO:0000313" key="3">
    <source>
        <dbReference type="EMBL" id="WVW79647.1"/>
    </source>
</evidence>
<feature type="region of interest" description="Disordered" evidence="1">
    <location>
        <begin position="95"/>
        <end position="215"/>
    </location>
</feature>
<dbReference type="KEGG" id="kbi:30204696"/>
<reference evidence="2" key="1">
    <citation type="submission" date="2013-07" db="EMBL/GenBank/DDBJ databases">
        <title>The Genome Sequence of Cryptococcus bestiolae CBS10118.</title>
        <authorList>
            <consortium name="The Broad Institute Genome Sequencing Platform"/>
            <person name="Cuomo C."/>
            <person name="Litvintseva A."/>
            <person name="Chen Y."/>
            <person name="Heitman J."/>
            <person name="Sun S."/>
            <person name="Springer D."/>
            <person name="Dromer F."/>
            <person name="Young S.K."/>
            <person name="Zeng Q."/>
            <person name="Gargeya S."/>
            <person name="Fitzgerald M."/>
            <person name="Abouelleil A."/>
            <person name="Alvarado L."/>
            <person name="Berlin A.M."/>
            <person name="Chapman S.B."/>
            <person name="Dewar J."/>
            <person name="Goldberg J."/>
            <person name="Griggs A."/>
            <person name="Gujja S."/>
            <person name="Hansen M."/>
            <person name="Howarth C."/>
            <person name="Imamovic A."/>
            <person name="Larimer J."/>
            <person name="McCowan C."/>
            <person name="Murphy C."/>
            <person name="Pearson M."/>
            <person name="Priest M."/>
            <person name="Roberts A."/>
            <person name="Saif S."/>
            <person name="Shea T."/>
            <person name="Sykes S."/>
            <person name="Wortman J."/>
            <person name="Nusbaum C."/>
            <person name="Birren B."/>
        </authorList>
    </citation>
    <scope>NUCLEOTIDE SEQUENCE [LARGE SCALE GENOMIC DNA]</scope>
    <source>
        <strain evidence="2">CBS 10118</strain>
    </source>
</reference>